<dbReference type="AlphaFoldDB" id="A0A934VAF6"/>
<feature type="compositionally biased region" description="Low complexity" evidence="1">
    <location>
        <begin position="46"/>
        <end position="82"/>
    </location>
</feature>
<accession>A0A934VAF6</accession>
<evidence type="ECO:0000313" key="2">
    <source>
        <dbReference type="EMBL" id="MBK1815105.1"/>
    </source>
</evidence>
<organism evidence="2 3">
    <name type="scientific">Luteolibacter yonseiensis</name>
    <dbReference type="NCBI Taxonomy" id="1144680"/>
    <lineage>
        <taxon>Bacteria</taxon>
        <taxon>Pseudomonadati</taxon>
        <taxon>Verrucomicrobiota</taxon>
        <taxon>Verrucomicrobiia</taxon>
        <taxon>Verrucomicrobiales</taxon>
        <taxon>Verrucomicrobiaceae</taxon>
        <taxon>Luteolibacter</taxon>
    </lineage>
</organism>
<keyword evidence="3" id="KW-1185">Reference proteome</keyword>
<feature type="region of interest" description="Disordered" evidence="1">
    <location>
        <begin position="186"/>
        <end position="206"/>
    </location>
</feature>
<feature type="compositionally biased region" description="Basic and acidic residues" evidence="1">
    <location>
        <begin position="187"/>
        <end position="198"/>
    </location>
</feature>
<dbReference type="Proteomes" id="UP000600139">
    <property type="component" value="Unassembled WGS sequence"/>
</dbReference>
<evidence type="ECO:0000256" key="1">
    <source>
        <dbReference type="SAM" id="MobiDB-lite"/>
    </source>
</evidence>
<name>A0A934VAF6_9BACT</name>
<dbReference type="EMBL" id="JAENIK010000005">
    <property type="protein sequence ID" value="MBK1815105.1"/>
    <property type="molecule type" value="Genomic_DNA"/>
</dbReference>
<comment type="caution">
    <text evidence="2">The sequence shown here is derived from an EMBL/GenBank/DDBJ whole genome shotgun (WGS) entry which is preliminary data.</text>
</comment>
<feature type="region of interest" description="Disordered" evidence="1">
    <location>
        <begin position="45"/>
        <end position="82"/>
    </location>
</feature>
<reference evidence="2" key="1">
    <citation type="submission" date="2021-01" db="EMBL/GenBank/DDBJ databases">
        <title>Modified the classification status of verrucomicrobia.</title>
        <authorList>
            <person name="Feng X."/>
        </authorList>
    </citation>
    <scope>NUCLEOTIDE SEQUENCE</scope>
    <source>
        <strain evidence="2">JCM 18052</strain>
    </source>
</reference>
<dbReference type="RefSeq" id="WP_200350075.1">
    <property type="nucleotide sequence ID" value="NZ_JAENIK010000005.1"/>
</dbReference>
<evidence type="ECO:0000313" key="3">
    <source>
        <dbReference type="Proteomes" id="UP000600139"/>
    </source>
</evidence>
<gene>
    <name evidence="2" type="ORF">JIN84_05750</name>
</gene>
<protein>
    <submittedName>
        <fullName evidence="2">Uncharacterized protein</fullName>
    </submittedName>
</protein>
<sequence>MIDNAGRLFRKGEHIGDLEGDTMRLLPEKKKYTAAVTRWLREEAAAAEGEAAGDGPAPAAEESAPVAEGAGAGTPGIPTPAELEAMDSLGLDREAREQVLRARALYQDDLDFAARTGCPPPPKKNPQYGDKTPAFVEWLHEHRHDQFIIRYGVTGRGRVPVLETNPQTGMDEVTGYRETYFARRKTHLTERDSSRDGLSEDMDWNA</sequence>
<proteinExistence type="predicted"/>